<evidence type="ECO:0000313" key="2">
    <source>
        <dbReference type="EMBL" id="MBI3129304.1"/>
    </source>
</evidence>
<feature type="region of interest" description="Disordered" evidence="1">
    <location>
        <begin position="42"/>
        <end position="118"/>
    </location>
</feature>
<name>A0A932I530_UNCTE</name>
<feature type="compositionally biased region" description="Basic residues" evidence="1">
    <location>
        <begin position="66"/>
        <end position="77"/>
    </location>
</feature>
<gene>
    <name evidence="2" type="ORF">HYZ11_16975</name>
</gene>
<evidence type="ECO:0000313" key="3">
    <source>
        <dbReference type="Proteomes" id="UP000782312"/>
    </source>
</evidence>
<sequence>MRKRGRLVGVSARHLPGGALILAALALGLLLPGCARPYNGYSYTPSYSSSSEAKKEEPPKEEEKERKHRHYGYHSHRPSGSSGWRGGTSSGSHSYRGGHGHSSGGGGGYRGKRSWRSK</sequence>
<evidence type="ECO:0000256" key="1">
    <source>
        <dbReference type="SAM" id="MobiDB-lite"/>
    </source>
</evidence>
<dbReference type="AlphaFoldDB" id="A0A932I530"/>
<dbReference type="EMBL" id="JACPUR010000040">
    <property type="protein sequence ID" value="MBI3129304.1"/>
    <property type="molecule type" value="Genomic_DNA"/>
</dbReference>
<reference evidence="2" key="1">
    <citation type="submission" date="2020-07" db="EMBL/GenBank/DDBJ databases">
        <title>Huge and variable diversity of episymbiotic CPR bacteria and DPANN archaea in groundwater ecosystems.</title>
        <authorList>
            <person name="He C.Y."/>
            <person name="Keren R."/>
            <person name="Whittaker M."/>
            <person name="Farag I.F."/>
            <person name="Doudna J."/>
            <person name="Cate J.H.D."/>
            <person name="Banfield J.F."/>
        </authorList>
    </citation>
    <scope>NUCLEOTIDE SEQUENCE</scope>
    <source>
        <strain evidence="2">NC_groundwater_763_Ag_S-0.2um_68_21</strain>
    </source>
</reference>
<organism evidence="2 3">
    <name type="scientific">Tectimicrobiota bacterium</name>
    <dbReference type="NCBI Taxonomy" id="2528274"/>
    <lineage>
        <taxon>Bacteria</taxon>
        <taxon>Pseudomonadati</taxon>
        <taxon>Nitrospinota/Tectimicrobiota group</taxon>
        <taxon>Candidatus Tectimicrobiota</taxon>
    </lineage>
</organism>
<comment type="caution">
    <text evidence="2">The sequence shown here is derived from an EMBL/GenBank/DDBJ whole genome shotgun (WGS) entry which is preliminary data.</text>
</comment>
<protein>
    <submittedName>
        <fullName evidence="2">Uncharacterized protein</fullName>
    </submittedName>
</protein>
<feature type="compositionally biased region" description="Gly residues" evidence="1">
    <location>
        <begin position="100"/>
        <end position="109"/>
    </location>
</feature>
<accession>A0A932I530</accession>
<proteinExistence type="predicted"/>
<dbReference type="Proteomes" id="UP000782312">
    <property type="component" value="Unassembled WGS sequence"/>
</dbReference>
<feature type="compositionally biased region" description="Basic and acidic residues" evidence="1">
    <location>
        <begin position="52"/>
        <end position="65"/>
    </location>
</feature>
<feature type="compositionally biased region" description="Low complexity" evidence="1">
    <location>
        <begin position="42"/>
        <end position="51"/>
    </location>
</feature>